<keyword evidence="1" id="KW-0812">Transmembrane</keyword>
<proteinExistence type="predicted"/>
<reference evidence="2" key="1">
    <citation type="submission" date="2014-11" db="EMBL/GenBank/DDBJ databases">
        <authorList>
            <person name="Amaro Gonzalez C."/>
        </authorList>
    </citation>
    <scope>NUCLEOTIDE SEQUENCE</scope>
</reference>
<evidence type="ECO:0000256" key="1">
    <source>
        <dbReference type="SAM" id="Phobius"/>
    </source>
</evidence>
<organism evidence="2">
    <name type="scientific">Anguilla anguilla</name>
    <name type="common">European freshwater eel</name>
    <name type="synonym">Muraena anguilla</name>
    <dbReference type="NCBI Taxonomy" id="7936"/>
    <lineage>
        <taxon>Eukaryota</taxon>
        <taxon>Metazoa</taxon>
        <taxon>Chordata</taxon>
        <taxon>Craniata</taxon>
        <taxon>Vertebrata</taxon>
        <taxon>Euteleostomi</taxon>
        <taxon>Actinopterygii</taxon>
        <taxon>Neopterygii</taxon>
        <taxon>Teleostei</taxon>
        <taxon>Anguilliformes</taxon>
        <taxon>Anguillidae</taxon>
        <taxon>Anguilla</taxon>
    </lineage>
</organism>
<protein>
    <submittedName>
        <fullName evidence="2">Uncharacterized protein</fullName>
    </submittedName>
</protein>
<dbReference type="AlphaFoldDB" id="A0A0E9R4T4"/>
<name>A0A0E9R4T4_ANGAN</name>
<keyword evidence="1" id="KW-0472">Membrane</keyword>
<evidence type="ECO:0000313" key="2">
    <source>
        <dbReference type="EMBL" id="JAH23338.1"/>
    </source>
</evidence>
<keyword evidence="1" id="KW-1133">Transmembrane helix</keyword>
<sequence length="90" mass="10320">MLSVHTLLLLVLAVIGGICNTLLGFTHLGCVCTLDWLAIPESSMLYQKMYNLFVTKKLFTVTHIWILYMHIQYSTQKILYNKKLTSISPK</sequence>
<dbReference type="EMBL" id="GBXM01085239">
    <property type="protein sequence ID" value="JAH23338.1"/>
    <property type="molecule type" value="Transcribed_RNA"/>
</dbReference>
<feature type="transmembrane region" description="Helical" evidence="1">
    <location>
        <begin position="49"/>
        <end position="68"/>
    </location>
</feature>
<reference evidence="2" key="2">
    <citation type="journal article" date="2015" name="Fish Shellfish Immunol.">
        <title>Early steps in the European eel (Anguilla anguilla)-Vibrio vulnificus interaction in the gills: Role of the RtxA13 toxin.</title>
        <authorList>
            <person name="Callol A."/>
            <person name="Pajuelo D."/>
            <person name="Ebbesson L."/>
            <person name="Teles M."/>
            <person name="MacKenzie S."/>
            <person name="Amaro C."/>
        </authorList>
    </citation>
    <scope>NUCLEOTIDE SEQUENCE</scope>
</reference>
<accession>A0A0E9R4T4</accession>
<feature type="transmembrane region" description="Helical" evidence="1">
    <location>
        <begin position="7"/>
        <end position="29"/>
    </location>
</feature>